<dbReference type="EC" id="4.2.99.20" evidence="3"/>
<protein>
    <recommendedName>
        <fullName evidence="3">Putative 2-succinyl-6-hydroxy-2,4-cyclohexadiene-1-carboxylate synthase</fullName>
        <shortName evidence="3">SHCHC synthase</shortName>
        <ecNumber evidence="3">4.2.99.20</ecNumber>
    </recommendedName>
</protein>
<dbReference type="UniPathway" id="UPA01057">
    <property type="reaction ID" value="UER00900"/>
</dbReference>
<dbReference type="Proteomes" id="UP000253872">
    <property type="component" value="Unassembled WGS sequence"/>
</dbReference>
<dbReference type="EMBL" id="QEQG01000011">
    <property type="protein sequence ID" value="RDF10073.1"/>
    <property type="molecule type" value="Genomic_DNA"/>
</dbReference>
<proteinExistence type="inferred from homology"/>
<feature type="domain" description="AB hydrolase-1" evidence="4">
    <location>
        <begin position="14"/>
        <end position="243"/>
    </location>
</feature>
<dbReference type="NCBIfam" id="NF008340">
    <property type="entry name" value="PRK11126.1"/>
    <property type="match status" value="1"/>
</dbReference>
<comment type="caution">
    <text evidence="5">The sequence shown here is derived from an EMBL/GenBank/DDBJ whole genome shotgun (WGS) entry which is preliminary data.</text>
</comment>
<comment type="catalytic activity">
    <reaction evidence="3">
        <text>5-enolpyruvoyl-6-hydroxy-2-succinyl-cyclohex-3-ene-1-carboxylate = (1R,6R)-6-hydroxy-2-succinyl-cyclohexa-2,4-diene-1-carboxylate + pyruvate</text>
        <dbReference type="Rhea" id="RHEA:25597"/>
        <dbReference type="ChEBI" id="CHEBI:15361"/>
        <dbReference type="ChEBI" id="CHEBI:58689"/>
        <dbReference type="ChEBI" id="CHEBI:58818"/>
        <dbReference type="EC" id="4.2.99.20"/>
    </reaction>
</comment>
<keyword evidence="8" id="KW-1185">Reference proteome</keyword>
<dbReference type="InterPro" id="IPR029058">
    <property type="entry name" value="AB_hydrolase_fold"/>
</dbReference>
<dbReference type="UniPathway" id="UPA00079"/>
<comment type="similarity">
    <text evidence="3">Belongs to the AB hydrolase superfamily. MenH family.</text>
</comment>
<dbReference type="EMBL" id="QEPN01000009">
    <property type="protein sequence ID" value="RDE70100.1"/>
    <property type="molecule type" value="Genomic_DNA"/>
</dbReference>
<evidence type="ECO:0000313" key="5">
    <source>
        <dbReference type="EMBL" id="RDE70100.1"/>
    </source>
</evidence>
<dbReference type="RefSeq" id="WP_111390128.1">
    <property type="nucleotide sequence ID" value="NZ_QEPN01000009.1"/>
</dbReference>
<dbReference type="HAMAP" id="MF_01660">
    <property type="entry name" value="MenH"/>
    <property type="match status" value="1"/>
</dbReference>
<dbReference type="GO" id="GO:0070205">
    <property type="term" value="F:2-succinyl-6-hydroxy-2,4-cyclohexadiene-1-carboxylate synthase activity"/>
    <property type="evidence" value="ECO:0007669"/>
    <property type="project" value="UniProtKB-UniRule"/>
</dbReference>
<evidence type="ECO:0000256" key="2">
    <source>
        <dbReference type="ARBA" id="ARBA00023239"/>
    </source>
</evidence>
<dbReference type="PANTHER" id="PTHR42916">
    <property type="entry name" value="2-SUCCINYL-5-ENOLPYRUVYL-6-HYDROXY-3-CYCLOHEXENE-1-CARBOXYLATE SYNTHASE"/>
    <property type="match status" value="1"/>
</dbReference>
<keyword evidence="1 3" id="KW-0474">Menaquinone biosynthesis</keyword>
<dbReference type="Pfam" id="PF12697">
    <property type="entry name" value="Abhydrolase_6"/>
    <property type="match status" value="1"/>
</dbReference>
<evidence type="ECO:0000313" key="6">
    <source>
        <dbReference type="EMBL" id="RDF10073.1"/>
    </source>
</evidence>
<sequence length="251" mass="28526">MLAYQWHAETGQPMVFLHGLLGSQQDWQAVLTILQNFPQIRPLTIDLPLHGKSVQTPCHSFEQARALLHQTLSQLIQEPFILVGYSLGGRLALDYHLNQPNPYLQQSFLEGANIGLKTDAERNARQQNDAAWAQRFCNEPMPEVLEAWYQQPVFSHLSADKRSDLIEKRQNNCGKAIAQMLEATSLAKQPDFSLQLPQSNIQFIIGEYDKKFRQMAEQHSLPMHLIPNAGHNAHLENPKAFVEVLCQALQK</sequence>
<dbReference type="NCBIfam" id="TIGR03695">
    <property type="entry name" value="menH_SHCHC"/>
    <property type="match status" value="1"/>
</dbReference>
<name>A0A369YAE0_9PAST</name>
<dbReference type="AlphaFoldDB" id="A0A369YAE0"/>
<dbReference type="GO" id="GO:0009234">
    <property type="term" value="P:menaquinone biosynthetic process"/>
    <property type="evidence" value="ECO:0007669"/>
    <property type="project" value="UniProtKB-UniRule"/>
</dbReference>
<evidence type="ECO:0000256" key="1">
    <source>
        <dbReference type="ARBA" id="ARBA00022428"/>
    </source>
</evidence>
<comment type="pathway">
    <text evidence="3">Quinol/quinone metabolism; menaquinone biosynthesis.</text>
</comment>
<evidence type="ECO:0000256" key="3">
    <source>
        <dbReference type="HAMAP-Rule" id="MF_01660"/>
    </source>
</evidence>
<dbReference type="InterPro" id="IPR022485">
    <property type="entry name" value="SHCHC_synthase_MenH"/>
</dbReference>
<dbReference type="STRING" id="1035839.GCA_000238795_02011"/>
<evidence type="ECO:0000313" key="7">
    <source>
        <dbReference type="Proteomes" id="UP000253872"/>
    </source>
</evidence>
<comment type="subunit">
    <text evidence="3">Monomer.</text>
</comment>
<dbReference type="Gene3D" id="3.40.50.1820">
    <property type="entry name" value="alpha/beta hydrolase"/>
    <property type="match status" value="1"/>
</dbReference>
<dbReference type="PANTHER" id="PTHR42916:SF1">
    <property type="entry name" value="PROTEIN PHYLLO, CHLOROPLASTIC"/>
    <property type="match status" value="1"/>
</dbReference>
<dbReference type="Proteomes" id="UP000253950">
    <property type="component" value="Unassembled WGS sequence"/>
</dbReference>
<evidence type="ECO:0000313" key="8">
    <source>
        <dbReference type="Proteomes" id="UP000253950"/>
    </source>
</evidence>
<dbReference type="SUPFAM" id="SSF53474">
    <property type="entry name" value="alpha/beta-Hydrolases"/>
    <property type="match status" value="1"/>
</dbReference>
<dbReference type="InterPro" id="IPR000073">
    <property type="entry name" value="AB_hydrolase_1"/>
</dbReference>
<gene>
    <name evidence="3" type="primary">menH</name>
    <name evidence="6" type="ORF">DPV84_09030</name>
    <name evidence="5" type="ORF">DPV93_09435</name>
</gene>
<accession>A0A369YAE0</accession>
<reference evidence="7 8" key="1">
    <citation type="submission" date="2018-05" db="EMBL/GenBank/DDBJ databases">
        <title>Draft Genome Sequences for a Diverse set of 7 Haemophilus Species.</title>
        <authorList>
            <person name="Nichols M."/>
            <person name="Topaz N."/>
            <person name="Wang X."/>
            <person name="Wang X."/>
            <person name="Boxrud D."/>
        </authorList>
    </citation>
    <scope>NUCLEOTIDE SEQUENCE [LARGE SCALE GENOMIC DNA]</scope>
    <source>
        <strain evidence="5 7">C2002001239</strain>
        <strain evidence="6 8">C2015005473</strain>
    </source>
</reference>
<evidence type="ECO:0000259" key="4">
    <source>
        <dbReference type="Pfam" id="PF12697"/>
    </source>
</evidence>
<organism evidence="5 7">
    <name type="scientific">Haemophilus sputorum</name>
    <dbReference type="NCBI Taxonomy" id="1078480"/>
    <lineage>
        <taxon>Bacteria</taxon>
        <taxon>Pseudomonadati</taxon>
        <taxon>Pseudomonadota</taxon>
        <taxon>Gammaproteobacteria</taxon>
        <taxon>Pasteurellales</taxon>
        <taxon>Pasteurellaceae</taxon>
        <taxon>Haemophilus</taxon>
    </lineage>
</organism>
<keyword evidence="2 3" id="KW-0456">Lyase</keyword>
<comment type="function">
    <text evidence="3">Catalyzes a proton abstraction reaction that results in 2,5-elimination of pyruvate from 2-succinyl-5-enolpyruvyl-6-hydroxy-3-cyclohexene-1-carboxylate (SEPHCHC) and the formation of 2-succinyl-6-hydroxy-2,4-cyclohexadiene-1-carboxylate (SHCHC).</text>
</comment>
<comment type="pathway">
    <text evidence="3">Quinol/quinone metabolism; 1,4-dihydroxy-2-naphthoate biosynthesis; 1,4-dihydroxy-2-naphthoate from chorismate: step 3/7.</text>
</comment>